<dbReference type="InterPro" id="IPR011344">
    <property type="entry name" value="ssDNA-bd"/>
</dbReference>
<evidence type="ECO:0000256" key="3">
    <source>
        <dbReference type="RuleBase" id="RU000524"/>
    </source>
</evidence>
<organism evidence="5 6">
    <name type="scientific">Herpetosiphon gulosus</name>
    <dbReference type="NCBI Taxonomy" id="1973496"/>
    <lineage>
        <taxon>Bacteria</taxon>
        <taxon>Bacillati</taxon>
        <taxon>Chloroflexota</taxon>
        <taxon>Chloroflexia</taxon>
        <taxon>Herpetosiphonales</taxon>
        <taxon>Herpetosiphonaceae</taxon>
        <taxon>Herpetosiphon</taxon>
    </lineage>
</organism>
<dbReference type="GO" id="GO:0003677">
    <property type="term" value="F:DNA binding"/>
    <property type="evidence" value="ECO:0007669"/>
    <property type="project" value="UniProtKB-KW"/>
</dbReference>
<dbReference type="InterPro" id="IPR012340">
    <property type="entry name" value="NA-bd_OB-fold"/>
</dbReference>
<reference evidence="5 6" key="1">
    <citation type="submission" date="2024-02" db="EMBL/GenBank/DDBJ databases">
        <title>Herpetosiphon gulosus NBRC 112829.</title>
        <authorList>
            <person name="Ichikawa N."/>
            <person name="Katano-Makiyama Y."/>
            <person name="Hidaka K."/>
        </authorList>
    </citation>
    <scope>NUCLEOTIDE SEQUENCE [LARGE SCALE GENOMIC DNA]</scope>
    <source>
        <strain evidence="5 6">NBRC 112829</strain>
    </source>
</reference>
<dbReference type="NCBIfam" id="TIGR00621">
    <property type="entry name" value="ssb"/>
    <property type="match status" value="1"/>
</dbReference>
<dbReference type="PIRSF" id="PIRSF002070">
    <property type="entry name" value="SSB"/>
    <property type="match status" value="1"/>
</dbReference>
<dbReference type="Pfam" id="PF00436">
    <property type="entry name" value="SSB"/>
    <property type="match status" value="1"/>
</dbReference>
<name>A0ABP9X755_9CHLR</name>
<evidence type="ECO:0000256" key="1">
    <source>
        <dbReference type="ARBA" id="ARBA00023125"/>
    </source>
</evidence>
<sequence length="118" mass="13154">MASDVNLVVIEGRVVSDLESKVTAGNSSLTTFRIANHRWIPGNEGREGREETNFLAVSCWGNVADRVAQRVSKGCKVVIKGRWQVRQWQDQESGQQREGHELVADDVAVTHEPRGAER</sequence>
<feature type="region of interest" description="Disordered" evidence="4">
    <location>
        <begin position="87"/>
        <end position="118"/>
    </location>
</feature>
<dbReference type="Proteomes" id="UP001428290">
    <property type="component" value="Unassembled WGS sequence"/>
</dbReference>
<comment type="caution">
    <text evidence="5">The sequence shown here is derived from an EMBL/GenBank/DDBJ whole genome shotgun (WGS) entry which is preliminary data.</text>
</comment>
<dbReference type="Gene3D" id="2.40.50.140">
    <property type="entry name" value="Nucleic acid-binding proteins"/>
    <property type="match status" value="1"/>
</dbReference>
<dbReference type="InterPro" id="IPR000424">
    <property type="entry name" value="Primosome_PriB/ssb"/>
</dbReference>
<accession>A0ABP9X755</accession>
<evidence type="ECO:0000256" key="4">
    <source>
        <dbReference type="SAM" id="MobiDB-lite"/>
    </source>
</evidence>
<proteinExistence type="predicted"/>
<evidence type="ECO:0000256" key="2">
    <source>
        <dbReference type="PIRNR" id="PIRNR002070"/>
    </source>
</evidence>
<dbReference type="CDD" id="cd04496">
    <property type="entry name" value="SSB_OBF"/>
    <property type="match status" value="1"/>
</dbReference>
<dbReference type="SUPFAM" id="SSF50249">
    <property type="entry name" value="Nucleic acid-binding proteins"/>
    <property type="match status" value="1"/>
</dbReference>
<evidence type="ECO:0000313" key="5">
    <source>
        <dbReference type="EMBL" id="GAA5531198.1"/>
    </source>
</evidence>
<dbReference type="EMBL" id="BAABRU010000036">
    <property type="protein sequence ID" value="GAA5531198.1"/>
    <property type="molecule type" value="Genomic_DNA"/>
</dbReference>
<evidence type="ECO:0000313" key="6">
    <source>
        <dbReference type="Proteomes" id="UP001428290"/>
    </source>
</evidence>
<feature type="compositionally biased region" description="Basic and acidic residues" evidence="4">
    <location>
        <begin position="95"/>
        <end position="118"/>
    </location>
</feature>
<keyword evidence="6" id="KW-1185">Reference proteome</keyword>
<gene>
    <name evidence="5" type="primary">ssb_2</name>
    <name evidence="5" type="ORF">Hgul01_05023</name>
</gene>
<keyword evidence="1 2" id="KW-0238">DNA-binding</keyword>
<dbReference type="RefSeq" id="WP_345724775.1">
    <property type="nucleotide sequence ID" value="NZ_BAABRU010000036.1"/>
</dbReference>
<protein>
    <recommendedName>
        <fullName evidence="2 3">Single-stranded DNA-binding protein</fullName>
    </recommendedName>
</protein>
<dbReference type="PROSITE" id="PS50935">
    <property type="entry name" value="SSB"/>
    <property type="match status" value="1"/>
</dbReference>